<feature type="compositionally biased region" description="Low complexity" evidence="1">
    <location>
        <begin position="248"/>
        <end position="258"/>
    </location>
</feature>
<accession>A0A5S9YE22</accession>
<name>A0A5S9YE22_ARATH</name>
<dbReference type="Proteomes" id="UP000434276">
    <property type="component" value="Unassembled WGS sequence"/>
</dbReference>
<sequence length="335" mass="36653">MENQSVSSSSSSTTPKKPDQKLKSAVVTVEEKETMNNPEQRSPQEVVFENTIPDPELPVFTLEVVRTERDNELKYPPKDKNLDSVLSGGTSLPPFQSFPVPSFGPFGPAYGGSSSTNDINLDLTLGPSSWSNTNPSSWSNTDPSFYRKLFTPVLPCVPRNNFVAGNPVGSNTRYIPPNGNNNGNSSASTHSKSLFSMGKNQAMVRHFALSYPTTYYCYDLFSLQGNGSGNWPLKSHLKVGKKVRENGSGSSHSKSLFSMEKNKAVEPPVAPPNGTTDLLFPSPENGSGSSHLKSLISKGENKVVVPENDDDDDDYTDTTIGRIRWLNKKKRSRPE</sequence>
<feature type="compositionally biased region" description="Low complexity" evidence="1">
    <location>
        <begin position="1"/>
        <end position="12"/>
    </location>
</feature>
<feature type="region of interest" description="Disordered" evidence="1">
    <location>
        <begin position="243"/>
        <end position="318"/>
    </location>
</feature>
<feature type="compositionally biased region" description="Acidic residues" evidence="1">
    <location>
        <begin position="307"/>
        <end position="316"/>
    </location>
</feature>
<dbReference type="ExpressionAtlas" id="A0A5S9YE22">
    <property type="expression patterns" value="baseline and differential"/>
</dbReference>
<evidence type="ECO:0000313" key="2">
    <source>
        <dbReference type="EMBL" id="CAA0409755.1"/>
    </source>
</evidence>
<dbReference type="OrthoDB" id="10423309at2759"/>
<gene>
    <name evidence="2" type="ORF">C24_LOCUS25534</name>
</gene>
<protein>
    <submittedName>
        <fullName evidence="2">Uncharacterized protein</fullName>
    </submittedName>
</protein>
<proteinExistence type="predicted"/>
<dbReference type="AlphaFoldDB" id="A0A5S9YE22"/>
<evidence type="ECO:0000313" key="3">
    <source>
        <dbReference type="Proteomes" id="UP000434276"/>
    </source>
</evidence>
<organism evidence="2 3">
    <name type="scientific">Arabidopsis thaliana</name>
    <name type="common">Mouse-ear cress</name>
    <dbReference type="NCBI Taxonomy" id="3702"/>
    <lineage>
        <taxon>Eukaryota</taxon>
        <taxon>Viridiplantae</taxon>
        <taxon>Streptophyta</taxon>
        <taxon>Embryophyta</taxon>
        <taxon>Tracheophyta</taxon>
        <taxon>Spermatophyta</taxon>
        <taxon>Magnoliopsida</taxon>
        <taxon>eudicotyledons</taxon>
        <taxon>Gunneridae</taxon>
        <taxon>Pentapetalae</taxon>
        <taxon>rosids</taxon>
        <taxon>malvids</taxon>
        <taxon>Brassicales</taxon>
        <taxon>Brassicaceae</taxon>
        <taxon>Camelineae</taxon>
        <taxon>Arabidopsis</taxon>
    </lineage>
</organism>
<dbReference type="EMBL" id="CACSHJ010000096">
    <property type="protein sequence ID" value="CAA0409755.1"/>
    <property type="molecule type" value="Genomic_DNA"/>
</dbReference>
<feature type="region of interest" description="Disordered" evidence="1">
    <location>
        <begin position="1"/>
        <end position="52"/>
    </location>
</feature>
<evidence type="ECO:0000256" key="1">
    <source>
        <dbReference type="SAM" id="MobiDB-lite"/>
    </source>
</evidence>
<reference evidence="2 3" key="1">
    <citation type="submission" date="2019-12" db="EMBL/GenBank/DDBJ databases">
        <authorList>
            <person name="Jiao W.-B."/>
            <person name="Schneeberger K."/>
        </authorList>
    </citation>
    <scope>NUCLEOTIDE SEQUENCE [LARGE SCALE GENOMIC DNA]</scope>
    <source>
        <strain evidence="3">cv. C24</strain>
    </source>
</reference>